<dbReference type="PANTHER" id="PTHR34135:SF2">
    <property type="entry name" value="LYSOZYME"/>
    <property type="match status" value="1"/>
</dbReference>
<dbReference type="InterPro" id="IPR002053">
    <property type="entry name" value="Glyco_hydro_25"/>
</dbReference>
<comment type="caution">
    <text evidence="4">The sequence shown here is derived from an EMBL/GenBank/DDBJ whole genome shotgun (WGS) entry which is preliminary data.</text>
</comment>
<dbReference type="CDD" id="cd06525">
    <property type="entry name" value="GH25_Lyc-like"/>
    <property type="match status" value="1"/>
</dbReference>
<evidence type="ECO:0000256" key="2">
    <source>
        <dbReference type="ARBA" id="ARBA00022801"/>
    </source>
</evidence>
<dbReference type="GO" id="GO:0016998">
    <property type="term" value="P:cell wall macromolecule catabolic process"/>
    <property type="evidence" value="ECO:0007669"/>
    <property type="project" value="InterPro"/>
</dbReference>
<dbReference type="Gene3D" id="3.20.20.80">
    <property type="entry name" value="Glycosidases"/>
    <property type="match status" value="1"/>
</dbReference>
<dbReference type="GO" id="GO:0003796">
    <property type="term" value="F:lysozyme activity"/>
    <property type="evidence" value="ECO:0007669"/>
    <property type="project" value="UniProtKB-EC"/>
</dbReference>
<dbReference type="EMBL" id="VSSQ01008918">
    <property type="protein sequence ID" value="MPM40211.1"/>
    <property type="molecule type" value="Genomic_DNA"/>
</dbReference>
<evidence type="ECO:0000256" key="1">
    <source>
        <dbReference type="ARBA" id="ARBA00010646"/>
    </source>
</evidence>
<dbReference type="GO" id="GO:0009253">
    <property type="term" value="P:peptidoglycan catabolic process"/>
    <property type="evidence" value="ECO:0007669"/>
    <property type="project" value="InterPro"/>
</dbReference>
<dbReference type="InterPro" id="IPR017853">
    <property type="entry name" value="GH"/>
</dbReference>
<evidence type="ECO:0000313" key="4">
    <source>
        <dbReference type="EMBL" id="MPM40211.1"/>
    </source>
</evidence>
<dbReference type="SUPFAM" id="SSF51445">
    <property type="entry name" value="(Trans)glycosidases"/>
    <property type="match status" value="1"/>
</dbReference>
<dbReference type="GO" id="GO:0016052">
    <property type="term" value="P:carbohydrate catabolic process"/>
    <property type="evidence" value="ECO:0007669"/>
    <property type="project" value="TreeGrafter"/>
</dbReference>
<dbReference type="AlphaFoldDB" id="A0A644ZK29"/>
<reference evidence="4" key="1">
    <citation type="submission" date="2019-08" db="EMBL/GenBank/DDBJ databases">
        <authorList>
            <person name="Kucharzyk K."/>
            <person name="Murdoch R.W."/>
            <person name="Higgins S."/>
            <person name="Loffler F."/>
        </authorList>
    </citation>
    <scope>NUCLEOTIDE SEQUENCE</scope>
</reference>
<dbReference type="PROSITE" id="PS51904">
    <property type="entry name" value="GLYCOSYL_HYDROL_F25_2"/>
    <property type="match status" value="1"/>
</dbReference>
<protein>
    <submittedName>
        <fullName evidence="4">Autolytic lysozyme</fullName>
        <ecNumber evidence="4">3.2.1.17</ecNumber>
    </submittedName>
</protein>
<dbReference type="EC" id="3.2.1.17" evidence="4"/>
<dbReference type="InterPro" id="IPR008270">
    <property type="entry name" value="Glyco_hydro_25_AS"/>
</dbReference>
<dbReference type="Pfam" id="PF01183">
    <property type="entry name" value="Glyco_hydro_25"/>
    <property type="match status" value="1"/>
</dbReference>
<sequence>MQSINFGKYKGIDISSWQGEVNFKEVKENGIEVVYIKATEGSHYLNPRADEYYLKSKSNDILIGFYHFFRPKVDAKIQANYFSSYVKKKDFNCKLALDIEITDGCNADELSKNCIIFLEEVKSITGKEVVVYTYTSFARASLTKELGRYPLWIANYDVEKPEENPIWDEWIGFQYSESGNIQGISTYCPLDVFTEEILLSN</sequence>
<comment type="similarity">
    <text evidence="1">Belongs to the glycosyl hydrolase 25 family.</text>
</comment>
<dbReference type="PROSITE" id="PS00953">
    <property type="entry name" value="GLYCOSYL_HYDROL_F25_1"/>
    <property type="match status" value="1"/>
</dbReference>
<proteinExistence type="inferred from homology"/>
<organism evidence="4">
    <name type="scientific">bioreactor metagenome</name>
    <dbReference type="NCBI Taxonomy" id="1076179"/>
    <lineage>
        <taxon>unclassified sequences</taxon>
        <taxon>metagenomes</taxon>
        <taxon>ecological metagenomes</taxon>
    </lineage>
</organism>
<evidence type="ECO:0000256" key="3">
    <source>
        <dbReference type="ARBA" id="ARBA00023295"/>
    </source>
</evidence>
<keyword evidence="3 4" id="KW-0326">Glycosidase</keyword>
<name>A0A644ZK29_9ZZZZ</name>
<dbReference type="PANTHER" id="PTHR34135">
    <property type="entry name" value="LYSOZYME"/>
    <property type="match status" value="1"/>
</dbReference>
<dbReference type="InterPro" id="IPR018077">
    <property type="entry name" value="Glyco_hydro_fam25_subgr"/>
</dbReference>
<gene>
    <name evidence="4" type="primary">lyc</name>
    <name evidence="4" type="ORF">SDC9_86851</name>
</gene>
<accession>A0A644ZK29</accession>
<dbReference type="SMART" id="SM00641">
    <property type="entry name" value="Glyco_25"/>
    <property type="match status" value="1"/>
</dbReference>
<keyword evidence="2 4" id="KW-0378">Hydrolase</keyword>